<gene>
    <name evidence="1" type="primary">jg11637</name>
    <name evidence="1" type="ORF">PAEG_LOCUS15800</name>
</gene>
<protein>
    <submittedName>
        <fullName evidence="1">Jg11637 protein</fullName>
    </submittedName>
</protein>
<keyword evidence="2" id="KW-1185">Reference proteome</keyword>
<evidence type="ECO:0000313" key="1">
    <source>
        <dbReference type="EMBL" id="CAH2238755.1"/>
    </source>
</evidence>
<evidence type="ECO:0000313" key="2">
    <source>
        <dbReference type="Proteomes" id="UP000838756"/>
    </source>
</evidence>
<dbReference type="Proteomes" id="UP000838756">
    <property type="component" value="Unassembled WGS sequence"/>
</dbReference>
<accession>A0A8S4RL18</accession>
<reference evidence="1" key="1">
    <citation type="submission" date="2022-03" db="EMBL/GenBank/DDBJ databases">
        <authorList>
            <person name="Lindestad O."/>
        </authorList>
    </citation>
    <scope>NUCLEOTIDE SEQUENCE</scope>
</reference>
<sequence>MPSFVWSVFFVQSPNNSSSFYGTSTRAQKLQKLRRGSRGIAAAAARRAPRPTVGPSYPARIVACSSTDRFVTQTLRDVTFSSYISLQKKFLNQYKPTNNVNLNERLDRVKVRSIVKQDERSNDSATM</sequence>
<organism evidence="1 2">
    <name type="scientific">Pararge aegeria aegeria</name>
    <dbReference type="NCBI Taxonomy" id="348720"/>
    <lineage>
        <taxon>Eukaryota</taxon>
        <taxon>Metazoa</taxon>
        <taxon>Ecdysozoa</taxon>
        <taxon>Arthropoda</taxon>
        <taxon>Hexapoda</taxon>
        <taxon>Insecta</taxon>
        <taxon>Pterygota</taxon>
        <taxon>Neoptera</taxon>
        <taxon>Endopterygota</taxon>
        <taxon>Lepidoptera</taxon>
        <taxon>Glossata</taxon>
        <taxon>Ditrysia</taxon>
        <taxon>Papilionoidea</taxon>
        <taxon>Nymphalidae</taxon>
        <taxon>Satyrinae</taxon>
        <taxon>Satyrini</taxon>
        <taxon>Parargina</taxon>
        <taxon>Pararge</taxon>
    </lineage>
</organism>
<dbReference type="AlphaFoldDB" id="A0A8S4RL18"/>
<name>A0A8S4RL18_9NEOP</name>
<comment type="caution">
    <text evidence="1">The sequence shown here is derived from an EMBL/GenBank/DDBJ whole genome shotgun (WGS) entry which is preliminary data.</text>
</comment>
<dbReference type="EMBL" id="CAKXAJ010025389">
    <property type="protein sequence ID" value="CAH2238755.1"/>
    <property type="molecule type" value="Genomic_DNA"/>
</dbReference>
<proteinExistence type="predicted"/>